<evidence type="ECO:0008006" key="3">
    <source>
        <dbReference type="Google" id="ProtNLM"/>
    </source>
</evidence>
<comment type="caution">
    <text evidence="1">The sequence shown here is derived from an EMBL/GenBank/DDBJ whole genome shotgun (WGS) entry which is preliminary data.</text>
</comment>
<dbReference type="Gene3D" id="3.40.50.300">
    <property type="entry name" value="P-loop containing nucleotide triphosphate hydrolases"/>
    <property type="match status" value="1"/>
</dbReference>
<reference evidence="2" key="1">
    <citation type="submission" date="2018-05" db="EMBL/GenBank/DDBJ databases">
        <authorList>
            <person name="Li X."/>
        </authorList>
    </citation>
    <scope>NUCLEOTIDE SEQUENCE [LARGE SCALE GENOMIC DNA]</scope>
    <source>
        <strain evidence="2">YIM 73061</strain>
    </source>
</reference>
<dbReference type="InterPro" id="IPR027417">
    <property type="entry name" value="P-loop_NTPase"/>
</dbReference>
<dbReference type="EMBL" id="QFYR01000001">
    <property type="protein sequence ID" value="RAK57868.1"/>
    <property type="molecule type" value="Genomic_DNA"/>
</dbReference>
<protein>
    <recommendedName>
        <fullName evidence="3">Sulfotransferase family protein</fullName>
    </recommendedName>
</protein>
<proteinExistence type="predicted"/>
<dbReference type="SUPFAM" id="SSF52540">
    <property type="entry name" value="P-loop containing nucleoside triphosphate hydrolases"/>
    <property type="match status" value="1"/>
</dbReference>
<gene>
    <name evidence="1" type="ORF">DJ018_08145</name>
</gene>
<dbReference type="RefSeq" id="WP_111514318.1">
    <property type="nucleotide sequence ID" value="NZ_QFYR01000001.1"/>
</dbReference>
<name>A0A328AYG1_9CAUL</name>
<organism evidence="1 2">
    <name type="scientific">Phenylobacterium deserti</name>
    <dbReference type="NCBI Taxonomy" id="1914756"/>
    <lineage>
        <taxon>Bacteria</taxon>
        <taxon>Pseudomonadati</taxon>
        <taxon>Pseudomonadota</taxon>
        <taxon>Alphaproteobacteria</taxon>
        <taxon>Caulobacterales</taxon>
        <taxon>Caulobacteraceae</taxon>
        <taxon>Phenylobacterium</taxon>
    </lineage>
</organism>
<sequence>MIDTPVKAASATTAVETTRTAYLVLGMHRSGTSAATQLLAAAGARLPDNVMPGDEHNAKGYFEPWKIAMLNDERLRAVGAAWDDPFAFPFQPLPRPDERGWLNRAMELFASEYGEGDFPLLKDPRVSVLLPFWRDVLADLGLALRCVIPVRHPLAVAGSLARRDHFATEKSVLVWTAYMLASEAYSRDLPRAFVSYDALLADWRAEAARIEAAHAAPLPALDAAAAAEIDRFLTPDLRHNAGQGQLVELGWAGELAAKVHDWLEAAARGSAPDRAPLEEAAAALARRREEVGVLVSPVTRDLDAARSELIHARQKLEHYEKLVRAYYEAGAVLDETLAIG</sequence>
<evidence type="ECO:0000313" key="1">
    <source>
        <dbReference type="EMBL" id="RAK57868.1"/>
    </source>
</evidence>
<accession>A0A328AYG1</accession>
<dbReference type="AlphaFoldDB" id="A0A328AYG1"/>
<evidence type="ECO:0000313" key="2">
    <source>
        <dbReference type="Proteomes" id="UP000249725"/>
    </source>
</evidence>
<dbReference type="Proteomes" id="UP000249725">
    <property type="component" value="Unassembled WGS sequence"/>
</dbReference>
<keyword evidence="2" id="KW-1185">Reference proteome</keyword>